<dbReference type="Gene3D" id="3.30.1330.120">
    <property type="entry name" value="2-methylcitrate dehydratase PrpD"/>
    <property type="match status" value="1"/>
</dbReference>
<dbReference type="InterPro" id="IPR042188">
    <property type="entry name" value="MmgE/PrpD_sf_2"/>
</dbReference>
<dbReference type="Pfam" id="PF19305">
    <property type="entry name" value="MmgE_PrpD_C"/>
    <property type="match status" value="1"/>
</dbReference>
<evidence type="ECO:0000313" key="4">
    <source>
        <dbReference type="EMBL" id="MBC5735644.1"/>
    </source>
</evidence>
<dbReference type="Proteomes" id="UP000607645">
    <property type="component" value="Unassembled WGS sequence"/>
</dbReference>
<keyword evidence="5" id="KW-1185">Reference proteome</keyword>
<sequence>MKPYTQILADYLSALKYEDIPAEVIERAKLVTLHTVGAAISAMRSKSGQDIVKIAKALGGGGSAQATILGDGTKVGLGNAVLASGTLADLLDWEDCAWTGHPSAGAVPTGLAVAEAYHKTGKDYLTALVGGYDVYQRVAMAVQPSPERFEQGWGLHCWQIFAPTSIAGKLIGIQGDKMNQLLGTAAHMTPVAINLIHSSFSDFYHFTHGLTAQLGVENALITEAGISTLMGALEEDGGYYFGVSDQCDWDWYDKDLGSRYMIMELMLKNWPVNMWIQTPMDLIDAMVKKHGIHADDIERIEVSPYIPERSEDSPRDGYASLVRAQFSIPFCMAMYLKGPKVGYDWLDAKYLKDPVILEMAAKVHGVGEESLISHNFDTFQKGSYPEYGMTITMKDGAVYSQTRQFPKGHPQNDYTRQECIDVFKLATGDVMSEDKQDALCDFILNKLENVEDMAEISKYVKL</sequence>
<organism evidence="4 5">
    <name type="scientific">Lawsonibacter faecis</name>
    <dbReference type="NCBI Taxonomy" id="2763052"/>
    <lineage>
        <taxon>Bacteria</taxon>
        <taxon>Bacillati</taxon>
        <taxon>Bacillota</taxon>
        <taxon>Clostridia</taxon>
        <taxon>Eubacteriales</taxon>
        <taxon>Oscillospiraceae</taxon>
        <taxon>Lawsonibacter</taxon>
    </lineage>
</organism>
<dbReference type="GO" id="GO:0016829">
    <property type="term" value="F:lyase activity"/>
    <property type="evidence" value="ECO:0007669"/>
    <property type="project" value="InterPro"/>
</dbReference>
<dbReference type="PANTHER" id="PTHR16943">
    <property type="entry name" value="2-METHYLCITRATE DEHYDRATASE-RELATED"/>
    <property type="match status" value="1"/>
</dbReference>
<dbReference type="InterPro" id="IPR045336">
    <property type="entry name" value="MmgE_PrpD_N"/>
</dbReference>
<dbReference type="PANTHER" id="PTHR16943:SF8">
    <property type="entry name" value="2-METHYLCITRATE DEHYDRATASE"/>
    <property type="match status" value="1"/>
</dbReference>
<evidence type="ECO:0000259" key="2">
    <source>
        <dbReference type="Pfam" id="PF03972"/>
    </source>
</evidence>
<evidence type="ECO:0000313" key="5">
    <source>
        <dbReference type="Proteomes" id="UP000607645"/>
    </source>
</evidence>
<dbReference type="RefSeq" id="WP_155145048.1">
    <property type="nucleotide sequence ID" value="NZ_JACOPQ010000001.1"/>
</dbReference>
<feature type="domain" description="MmgE/PrpD N-terminal" evidence="2">
    <location>
        <begin position="7"/>
        <end position="250"/>
    </location>
</feature>
<proteinExistence type="inferred from homology"/>
<name>A0A8J6JJ25_9FIRM</name>
<dbReference type="Pfam" id="PF03972">
    <property type="entry name" value="MmgE_PrpD_N"/>
    <property type="match status" value="1"/>
</dbReference>
<dbReference type="InterPro" id="IPR042183">
    <property type="entry name" value="MmgE/PrpD_sf_1"/>
</dbReference>
<gene>
    <name evidence="4" type="ORF">H8S62_01295</name>
</gene>
<dbReference type="Gene3D" id="1.10.4100.10">
    <property type="entry name" value="2-methylcitrate dehydratase PrpD"/>
    <property type="match status" value="1"/>
</dbReference>
<dbReference type="SUPFAM" id="SSF103378">
    <property type="entry name" value="2-methylcitrate dehydratase PrpD"/>
    <property type="match status" value="1"/>
</dbReference>
<accession>A0A8J6JJ25</accession>
<dbReference type="InterPro" id="IPR005656">
    <property type="entry name" value="MmgE_PrpD"/>
</dbReference>
<dbReference type="InterPro" id="IPR045337">
    <property type="entry name" value="MmgE_PrpD_C"/>
</dbReference>
<evidence type="ECO:0000259" key="3">
    <source>
        <dbReference type="Pfam" id="PF19305"/>
    </source>
</evidence>
<dbReference type="AlphaFoldDB" id="A0A8J6JJ25"/>
<dbReference type="InterPro" id="IPR036148">
    <property type="entry name" value="MmgE/PrpD_sf"/>
</dbReference>
<comment type="similarity">
    <text evidence="1">Belongs to the PrpD family.</text>
</comment>
<reference evidence="4" key="1">
    <citation type="submission" date="2020-08" db="EMBL/GenBank/DDBJ databases">
        <title>Genome public.</title>
        <authorList>
            <person name="Liu C."/>
            <person name="Sun Q."/>
        </authorList>
    </citation>
    <scope>NUCLEOTIDE SEQUENCE</scope>
    <source>
        <strain evidence="4">NSJ-52</strain>
    </source>
</reference>
<evidence type="ECO:0000256" key="1">
    <source>
        <dbReference type="ARBA" id="ARBA00006174"/>
    </source>
</evidence>
<protein>
    <submittedName>
        <fullName evidence="4">MmgE/PrpD family protein</fullName>
    </submittedName>
</protein>
<dbReference type="EMBL" id="JACOPQ010000001">
    <property type="protein sequence ID" value="MBC5735644.1"/>
    <property type="molecule type" value="Genomic_DNA"/>
</dbReference>
<comment type="caution">
    <text evidence="4">The sequence shown here is derived from an EMBL/GenBank/DDBJ whole genome shotgun (WGS) entry which is preliminary data.</text>
</comment>
<feature type="domain" description="MmgE/PrpD C-terminal" evidence="3">
    <location>
        <begin position="270"/>
        <end position="438"/>
    </location>
</feature>